<comment type="caution">
    <text evidence="1">The sequence shown here is derived from an EMBL/GenBank/DDBJ whole genome shotgun (WGS) entry which is preliminary data.</text>
</comment>
<dbReference type="EMBL" id="AZQQ01000108">
    <property type="protein sequence ID" value="KDD65581.1"/>
    <property type="molecule type" value="Genomic_DNA"/>
</dbReference>
<proteinExistence type="predicted"/>
<gene>
    <name evidence="1" type="ORF">V466_28085</name>
</gene>
<evidence type="ECO:0000313" key="2">
    <source>
        <dbReference type="Proteomes" id="UP000026739"/>
    </source>
</evidence>
<sequence>MIPQVLSNMNAFVDGVSFAGDVPTLSLPKLTQKTDDYQGGGMSAPIEMAIGLEKLEAAFTTNGVRRESLKYFGLADQTGCTIVFRGAFRGLRGEVTPVAVTLRGGIKEVDMGDWKPGDKAEIKHAIKAVYYKLEIDGRVMYEIDPINMIQVVDGVDQLAEERAAIGL</sequence>
<dbReference type="eggNOG" id="COG3498">
    <property type="taxonomic scope" value="Bacteria"/>
</dbReference>
<dbReference type="Proteomes" id="UP000026739">
    <property type="component" value="Unassembled WGS sequence"/>
</dbReference>
<dbReference type="NCBIfam" id="TIGR01611">
    <property type="entry name" value="tail_tube"/>
    <property type="match status" value="1"/>
</dbReference>
<reference evidence="1 2" key="1">
    <citation type="submission" date="2013-12" db="EMBL/GenBank/DDBJ databases">
        <authorList>
            <person name="Formusa P.A."/>
            <person name="Habash M."/>
            <person name="Lee H."/>
            <person name="Trevors J.T."/>
        </authorList>
    </citation>
    <scope>NUCLEOTIDE SEQUENCE [LARGE SCALE GENOMIC DNA]</scope>
    <source>
        <strain evidence="1 2">PD30</strain>
    </source>
</reference>
<name>A0A059KU95_9PSED</name>
<protein>
    <recommendedName>
        <fullName evidence="3">Major tail tube protein</fullName>
    </recommendedName>
</protein>
<dbReference type="InterPro" id="IPR006498">
    <property type="entry name" value="Tail_tube"/>
</dbReference>
<evidence type="ECO:0000313" key="1">
    <source>
        <dbReference type="EMBL" id="KDD65581.1"/>
    </source>
</evidence>
<organism evidence="1 2">
    <name type="scientific">Pseudomonas mandelii PD30</name>
    <dbReference type="NCBI Taxonomy" id="1419583"/>
    <lineage>
        <taxon>Bacteria</taxon>
        <taxon>Pseudomonadati</taxon>
        <taxon>Pseudomonadota</taxon>
        <taxon>Gammaproteobacteria</taxon>
        <taxon>Pseudomonadales</taxon>
        <taxon>Pseudomonadaceae</taxon>
        <taxon>Pseudomonas</taxon>
    </lineage>
</organism>
<dbReference type="AlphaFoldDB" id="A0A059KU95"/>
<dbReference type="RefSeq" id="WP_033061589.1">
    <property type="nucleotide sequence ID" value="NZ_AZQQ01000108.1"/>
</dbReference>
<evidence type="ECO:0008006" key="3">
    <source>
        <dbReference type="Google" id="ProtNLM"/>
    </source>
</evidence>
<dbReference type="Pfam" id="PF04985">
    <property type="entry name" value="Phage_tube"/>
    <property type="match status" value="1"/>
</dbReference>
<accession>A0A059KU95</accession>